<comment type="caution">
    <text evidence="2">The sequence shown here is derived from an EMBL/GenBank/DDBJ whole genome shotgun (WGS) entry which is preliminary data.</text>
</comment>
<reference evidence="2" key="1">
    <citation type="journal article" date="2021" name="Nat. Commun.">
        <title>Genetic determinants of endophytism in the Arabidopsis root mycobiome.</title>
        <authorList>
            <person name="Mesny F."/>
            <person name="Miyauchi S."/>
            <person name="Thiergart T."/>
            <person name="Pickel B."/>
            <person name="Atanasova L."/>
            <person name="Karlsson M."/>
            <person name="Huettel B."/>
            <person name="Barry K.W."/>
            <person name="Haridas S."/>
            <person name="Chen C."/>
            <person name="Bauer D."/>
            <person name="Andreopoulos W."/>
            <person name="Pangilinan J."/>
            <person name="LaButti K."/>
            <person name="Riley R."/>
            <person name="Lipzen A."/>
            <person name="Clum A."/>
            <person name="Drula E."/>
            <person name="Henrissat B."/>
            <person name="Kohler A."/>
            <person name="Grigoriev I.V."/>
            <person name="Martin F.M."/>
            <person name="Hacquard S."/>
        </authorList>
    </citation>
    <scope>NUCLEOTIDE SEQUENCE</scope>
    <source>
        <strain evidence="2">MPI-CAGE-AT-0016</strain>
    </source>
</reference>
<dbReference type="EMBL" id="JAGPXD010000002">
    <property type="protein sequence ID" value="KAH7367217.1"/>
    <property type="molecule type" value="Genomic_DNA"/>
</dbReference>
<protein>
    <submittedName>
        <fullName evidence="2">Uncharacterized protein</fullName>
    </submittedName>
</protein>
<evidence type="ECO:0000313" key="2">
    <source>
        <dbReference type="EMBL" id="KAH7367217.1"/>
    </source>
</evidence>
<gene>
    <name evidence="2" type="ORF">B0T11DRAFT_51500</name>
</gene>
<evidence type="ECO:0000256" key="1">
    <source>
        <dbReference type="SAM" id="SignalP"/>
    </source>
</evidence>
<name>A0A8K0TME9_9PEZI</name>
<proteinExistence type="predicted"/>
<dbReference type="Proteomes" id="UP000813385">
    <property type="component" value="Unassembled WGS sequence"/>
</dbReference>
<accession>A0A8K0TME9</accession>
<feature type="signal peptide" evidence="1">
    <location>
        <begin position="1"/>
        <end position="17"/>
    </location>
</feature>
<evidence type="ECO:0000313" key="3">
    <source>
        <dbReference type="Proteomes" id="UP000813385"/>
    </source>
</evidence>
<sequence>MKFAIALLPLAAAMVMAAPVSDGPASLAGSVLPRGWTPIDSSEVARRMEVFALDTRDDLDKRQPGNVYLCTKANWEGECAVIDFTVAYTCQAIPAPFTNNLGSIGPDKGALCRLTSISKADTCDLHGDLFIEYPGVSNLFSHDGQDYGSKAHHITCQKCTNCQGEGSD</sequence>
<keyword evidence="3" id="KW-1185">Reference proteome</keyword>
<feature type="chain" id="PRO_5035419173" evidence="1">
    <location>
        <begin position="18"/>
        <end position="168"/>
    </location>
</feature>
<dbReference type="AlphaFoldDB" id="A0A8K0TME9"/>
<organism evidence="2 3">
    <name type="scientific">Plectosphaerella cucumerina</name>
    <dbReference type="NCBI Taxonomy" id="40658"/>
    <lineage>
        <taxon>Eukaryota</taxon>
        <taxon>Fungi</taxon>
        <taxon>Dikarya</taxon>
        <taxon>Ascomycota</taxon>
        <taxon>Pezizomycotina</taxon>
        <taxon>Sordariomycetes</taxon>
        <taxon>Hypocreomycetidae</taxon>
        <taxon>Glomerellales</taxon>
        <taxon>Plectosphaerellaceae</taxon>
        <taxon>Plectosphaerella</taxon>
    </lineage>
</organism>
<dbReference type="OrthoDB" id="2910287at2759"/>
<keyword evidence="1" id="KW-0732">Signal</keyword>